<dbReference type="InterPro" id="IPR015422">
    <property type="entry name" value="PyrdxlP-dep_Trfase_small"/>
</dbReference>
<evidence type="ECO:0000259" key="8">
    <source>
        <dbReference type="PROSITE" id="PS50949"/>
    </source>
</evidence>
<protein>
    <submittedName>
        <fullName evidence="9">PLP-dependent aminotransferase family protein</fullName>
    </submittedName>
</protein>
<keyword evidence="3 9" id="KW-0808">Transferase</keyword>
<keyword evidence="10" id="KW-1185">Reference proteome</keyword>
<dbReference type="InterPro" id="IPR036390">
    <property type="entry name" value="WH_DNA-bd_sf"/>
</dbReference>
<dbReference type="InterPro" id="IPR036388">
    <property type="entry name" value="WH-like_DNA-bd_sf"/>
</dbReference>
<dbReference type="SUPFAM" id="SSF46785">
    <property type="entry name" value="Winged helix' DNA-binding domain"/>
    <property type="match status" value="1"/>
</dbReference>
<dbReference type="CDD" id="cd07377">
    <property type="entry name" value="WHTH_GntR"/>
    <property type="match status" value="1"/>
</dbReference>
<evidence type="ECO:0000256" key="7">
    <source>
        <dbReference type="ARBA" id="ARBA00023163"/>
    </source>
</evidence>
<comment type="cofactor">
    <cofactor evidence="1">
        <name>pyridoxal 5'-phosphate</name>
        <dbReference type="ChEBI" id="CHEBI:597326"/>
    </cofactor>
</comment>
<keyword evidence="5" id="KW-0805">Transcription regulation</keyword>
<evidence type="ECO:0000313" key="10">
    <source>
        <dbReference type="Proteomes" id="UP001338137"/>
    </source>
</evidence>
<dbReference type="PANTHER" id="PTHR46577">
    <property type="entry name" value="HTH-TYPE TRANSCRIPTIONAL REGULATORY PROTEIN GABR"/>
    <property type="match status" value="1"/>
</dbReference>
<accession>A0ABU6G8K4</accession>
<evidence type="ECO:0000256" key="1">
    <source>
        <dbReference type="ARBA" id="ARBA00001933"/>
    </source>
</evidence>
<dbReference type="Gene3D" id="3.40.640.10">
    <property type="entry name" value="Type I PLP-dependent aspartate aminotransferase-like (Major domain)"/>
    <property type="match status" value="1"/>
</dbReference>
<proteinExistence type="inferred from homology"/>
<dbReference type="PRINTS" id="PR00035">
    <property type="entry name" value="HTHGNTR"/>
</dbReference>
<name>A0ABU6G8K4_9BACL</name>
<dbReference type="SUPFAM" id="SSF53383">
    <property type="entry name" value="PLP-dependent transferases"/>
    <property type="match status" value="1"/>
</dbReference>
<evidence type="ECO:0000313" key="9">
    <source>
        <dbReference type="EMBL" id="MEC0230512.1"/>
    </source>
</evidence>
<evidence type="ECO:0000256" key="4">
    <source>
        <dbReference type="ARBA" id="ARBA00022898"/>
    </source>
</evidence>
<dbReference type="PROSITE" id="PS50949">
    <property type="entry name" value="HTH_GNTR"/>
    <property type="match status" value="1"/>
</dbReference>
<organism evidence="9 10">
    <name type="scientific">Paenibacillus alba</name>
    <dbReference type="NCBI Taxonomy" id="1197127"/>
    <lineage>
        <taxon>Bacteria</taxon>
        <taxon>Bacillati</taxon>
        <taxon>Bacillota</taxon>
        <taxon>Bacilli</taxon>
        <taxon>Bacillales</taxon>
        <taxon>Paenibacillaceae</taxon>
        <taxon>Paenibacillus</taxon>
    </lineage>
</organism>
<dbReference type="InterPro" id="IPR051446">
    <property type="entry name" value="HTH_trans_reg/aminotransferase"/>
</dbReference>
<feature type="domain" description="HTH gntR-type" evidence="8">
    <location>
        <begin position="26"/>
        <end position="94"/>
    </location>
</feature>
<dbReference type="Gene3D" id="1.10.10.10">
    <property type="entry name" value="Winged helix-like DNA-binding domain superfamily/Winged helix DNA-binding domain"/>
    <property type="match status" value="1"/>
</dbReference>
<dbReference type="PANTHER" id="PTHR46577:SF2">
    <property type="entry name" value="TRANSCRIPTIONAL REGULATORY PROTEIN"/>
    <property type="match status" value="1"/>
</dbReference>
<keyword evidence="6" id="KW-0238">DNA-binding</keyword>
<dbReference type="InterPro" id="IPR015421">
    <property type="entry name" value="PyrdxlP-dep_Trfase_major"/>
</dbReference>
<dbReference type="Proteomes" id="UP001338137">
    <property type="component" value="Unassembled WGS sequence"/>
</dbReference>
<keyword evidence="7" id="KW-0804">Transcription</keyword>
<sequence>MDPTKWYSETVRSGVIELETDISSEIPLYVQIKEFIKTKITLGEWSVGTKIPSQRALAVIFNVNRSTVVTALHDLIAEGLLEGNTKRGTRVVNNSWNLLAAAPPPDWSSYVQAGTYYPNQPVVQHINRAEFQQGIVRLGTGELSEDLLPSEQMKSIFAGSSMNPFSLGYEEPKGNLYLRKQLAHYLQGRGVSASPSNILIVSGSLQALQLISMGLLPRGSSVLVEKPSYLYSVHVFQSNNIKLVGLPMDEQGVQTNLISRYKEGYHASLLYTIPTFHNPTGTLMSEARRQELMRICTNEGLPIIEDDVYNELWFDTPPPLPLKARDPHALVLYLGSFSKTLSPGLRIGWVVAPEPVIDRLADIKMQSDYGSSSISQWAASEWLHRGLYQEHLVSLRDRLKRRRDLTVQLLTTYFTGMAAWHVPAGGFYIWVKLTVEINMQVLFERALKAGILLNPGTIYHRQTGNYLRISYAYAKPDELEWGMGQLAALMRQLAGT</sequence>
<evidence type="ECO:0000256" key="3">
    <source>
        <dbReference type="ARBA" id="ARBA00022576"/>
    </source>
</evidence>
<keyword evidence="3 9" id="KW-0032">Aminotransferase</keyword>
<comment type="similarity">
    <text evidence="2">In the C-terminal section; belongs to the class-I pyridoxal-phosphate-dependent aminotransferase family.</text>
</comment>
<dbReference type="Gene3D" id="3.90.1150.10">
    <property type="entry name" value="Aspartate Aminotransferase, domain 1"/>
    <property type="match status" value="1"/>
</dbReference>
<evidence type="ECO:0000256" key="6">
    <source>
        <dbReference type="ARBA" id="ARBA00023125"/>
    </source>
</evidence>
<evidence type="ECO:0000256" key="5">
    <source>
        <dbReference type="ARBA" id="ARBA00023015"/>
    </source>
</evidence>
<dbReference type="CDD" id="cd00609">
    <property type="entry name" value="AAT_like"/>
    <property type="match status" value="1"/>
</dbReference>
<dbReference type="InterPro" id="IPR015424">
    <property type="entry name" value="PyrdxlP-dep_Trfase"/>
</dbReference>
<keyword evidence="4" id="KW-0663">Pyridoxal phosphate</keyword>
<dbReference type="EMBL" id="JARLKY010000072">
    <property type="protein sequence ID" value="MEC0230512.1"/>
    <property type="molecule type" value="Genomic_DNA"/>
</dbReference>
<dbReference type="InterPro" id="IPR004839">
    <property type="entry name" value="Aminotransferase_I/II_large"/>
</dbReference>
<comment type="caution">
    <text evidence="9">The sequence shown here is derived from an EMBL/GenBank/DDBJ whole genome shotgun (WGS) entry which is preliminary data.</text>
</comment>
<gene>
    <name evidence="9" type="ORF">P4I72_25605</name>
</gene>
<dbReference type="Pfam" id="PF00155">
    <property type="entry name" value="Aminotran_1_2"/>
    <property type="match status" value="1"/>
</dbReference>
<dbReference type="SMART" id="SM00345">
    <property type="entry name" value="HTH_GNTR"/>
    <property type="match status" value="1"/>
</dbReference>
<dbReference type="GO" id="GO:0008483">
    <property type="term" value="F:transaminase activity"/>
    <property type="evidence" value="ECO:0007669"/>
    <property type="project" value="UniProtKB-KW"/>
</dbReference>
<dbReference type="Pfam" id="PF00392">
    <property type="entry name" value="GntR"/>
    <property type="match status" value="1"/>
</dbReference>
<dbReference type="InterPro" id="IPR000524">
    <property type="entry name" value="Tscrpt_reg_HTH_GntR"/>
</dbReference>
<evidence type="ECO:0000256" key="2">
    <source>
        <dbReference type="ARBA" id="ARBA00005384"/>
    </source>
</evidence>
<reference evidence="9 10" key="1">
    <citation type="submission" date="2023-03" db="EMBL/GenBank/DDBJ databases">
        <title>Bacillus Genome Sequencing.</title>
        <authorList>
            <person name="Dunlap C."/>
        </authorList>
    </citation>
    <scope>NUCLEOTIDE SEQUENCE [LARGE SCALE GENOMIC DNA]</scope>
    <source>
        <strain evidence="9 10">BD-533</strain>
    </source>
</reference>